<organism evidence="1 2">
    <name type="scientific">Salmo trutta</name>
    <name type="common">Brown trout</name>
    <dbReference type="NCBI Taxonomy" id="8032"/>
    <lineage>
        <taxon>Eukaryota</taxon>
        <taxon>Metazoa</taxon>
        <taxon>Chordata</taxon>
        <taxon>Craniata</taxon>
        <taxon>Vertebrata</taxon>
        <taxon>Euteleostomi</taxon>
        <taxon>Actinopterygii</taxon>
        <taxon>Neopterygii</taxon>
        <taxon>Teleostei</taxon>
        <taxon>Protacanthopterygii</taxon>
        <taxon>Salmoniformes</taxon>
        <taxon>Salmonidae</taxon>
        <taxon>Salmoninae</taxon>
        <taxon>Salmo</taxon>
    </lineage>
</organism>
<reference evidence="1" key="2">
    <citation type="submission" date="2025-09" db="UniProtKB">
        <authorList>
            <consortium name="Ensembl"/>
        </authorList>
    </citation>
    <scope>IDENTIFICATION</scope>
</reference>
<name>A0A674CVL3_SALTR</name>
<evidence type="ECO:0000313" key="2">
    <source>
        <dbReference type="Proteomes" id="UP000472277"/>
    </source>
</evidence>
<proteinExistence type="predicted"/>
<dbReference type="AlphaFoldDB" id="A0A674CVL3"/>
<dbReference type="Proteomes" id="UP000472277">
    <property type="component" value="Chromosome 37"/>
</dbReference>
<protein>
    <submittedName>
        <fullName evidence="1">Rapunzel 4</fullName>
    </submittedName>
</protein>
<evidence type="ECO:0000313" key="1">
    <source>
        <dbReference type="Ensembl" id="ENSSTUP00000087737.1"/>
    </source>
</evidence>
<accession>A0A674CVL3</accession>
<dbReference type="GeneTree" id="ENSGT00390000008158"/>
<dbReference type="InParanoid" id="A0A674CVL3"/>
<sequence length="238" mass="27214">MASRLKLIVAEKKNVIETVMEVFEQGAEVVASIAGDLFLSKEAGFMKEQFQNVCECLEVENISNQFRKYMDILNAKHKFCEVKKKLFMKRLNPIFYIGFIALMDNTALKDCGDEEMLLQDWGKKMKDTQVIMNAVIEDCINSVSKQAELDSWRLVMDHSDLNNQQLADTILEKLKKKYDWVRLSVCIFSSPSGLFSNKKDIQCPTGKNHFQVAVSDEKLNVMVSYNASPEPLNKAHIQ</sequence>
<dbReference type="InterPro" id="IPR039051">
    <property type="entry name" value="SE-CTX-like"/>
</dbReference>
<reference evidence="1" key="1">
    <citation type="submission" date="2025-08" db="UniProtKB">
        <authorList>
            <consortium name="Ensembl"/>
        </authorList>
    </citation>
    <scope>IDENTIFICATION</scope>
</reference>
<dbReference type="PANTHER" id="PTHR40472">
    <property type="entry name" value="RICIN B-TYPE LECTIN DOMAIN-CONTAINING PROTEIN"/>
    <property type="match status" value="1"/>
</dbReference>
<dbReference type="PANTHER" id="PTHR40472:SF9">
    <property type="entry name" value="RAPUNZEL 4"/>
    <property type="match status" value="1"/>
</dbReference>
<keyword evidence="2" id="KW-1185">Reference proteome</keyword>
<dbReference type="Ensembl" id="ENSSTUT00000093369.1">
    <property type="protein sequence ID" value="ENSSTUP00000087737.1"/>
    <property type="gene ID" value="ENSSTUG00000038619.1"/>
</dbReference>